<sequence>MRLLLGSLFACIVSIGVFQFRARYYPGESDCNQDAPILLSNHSWKACNVFSLEYEEARTKFRAAVKSLEGSTNVESFILPVVDDLTIDVAVLKGTGKGTIVHVSGTHGVEGYAGSAIQLAFLDYVNRDNLTSDRPTIVLVHSLNPYGMKFYRRANENNVDLNRNAIDNFDEFVKSRDPNIASYDTFRDFVSPEREPNLWDSTLGWWLGALPKVLKNGFSPMKRVLVAGQYHHPTGFSFGGTSMQPSIELIENFMVQHGLLPGEVTWIDVHTGLGKIAKDTLMFEATTHSQSSLRVYFPTAEHIVTPEVQDKKAMSGYDLTRGILAAYLQEQYPEGLFILQEFGTLPPIFVGRSLILENMIHHYGTNKAAGRALLQTSFYPQSTKWRASIVQRGVSLILQAVELSARSK</sequence>
<feature type="signal peptide" evidence="1">
    <location>
        <begin position="1"/>
        <end position="19"/>
    </location>
</feature>
<gene>
    <name evidence="2" type="ORF">CYCCA115_LOCUS9220</name>
</gene>
<dbReference type="Proteomes" id="UP001295423">
    <property type="component" value="Unassembled WGS sequence"/>
</dbReference>
<dbReference type="Gene3D" id="3.40.630.10">
    <property type="entry name" value="Zn peptidases"/>
    <property type="match status" value="1"/>
</dbReference>
<dbReference type="AlphaFoldDB" id="A0AAD2CSZ5"/>
<evidence type="ECO:0008006" key="4">
    <source>
        <dbReference type="Google" id="ProtNLM"/>
    </source>
</evidence>
<name>A0AAD2CSZ5_9STRA</name>
<keyword evidence="1" id="KW-0732">Signal</keyword>
<keyword evidence="3" id="KW-1185">Reference proteome</keyword>
<dbReference type="Pfam" id="PF10994">
    <property type="entry name" value="DUF2817"/>
    <property type="match status" value="1"/>
</dbReference>
<evidence type="ECO:0000313" key="3">
    <source>
        <dbReference type="Proteomes" id="UP001295423"/>
    </source>
</evidence>
<dbReference type="InterPro" id="IPR021259">
    <property type="entry name" value="DUF2817"/>
</dbReference>
<reference evidence="2" key="1">
    <citation type="submission" date="2023-08" db="EMBL/GenBank/DDBJ databases">
        <authorList>
            <person name="Audoor S."/>
            <person name="Bilcke G."/>
        </authorList>
    </citation>
    <scope>NUCLEOTIDE SEQUENCE</scope>
</reference>
<dbReference type="SUPFAM" id="SSF53187">
    <property type="entry name" value="Zn-dependent exopeptidases"/>
    <property type="match status" value="1"/>
</dbReference>
<evidence type="ECO:0000313" key="2">
    <source>
        <dbReference type="EMBL" id="CAJ1945076.1"/>
    </source>
</evidence>
<protein>
    <recommendedName>
        <fullName evidence="4">DUF2817 domain-containing protein</fullName>
    </recommendedName>
</protein>
<accession>A0AAD2CSZ5</accession>
<proteinExistence type="predicted"/>
<dbReference type="EMBL" id="CAKOGP040001335">
    <property type="protein sequence ID" value="CAJ1945076.1"/>
    <property type="molecule type" value="Genomic_DNA"/>
</dbReference>
<dbReference type="CDD" id="cd06233">
    <property type="entry name" value="M14-like"/>
    <property type="match status" value="1"/>
</dbReference>
<feature type="chain" id="PRO_5042025603" description="DUF2817 domain-containing protein" evidence="1">
    <location>
        <begin position="20"/>
        <end position="408"/>
    </location>
</feature>
<evidence type="ECO:0000256" key="1">
    <source>
        <dbReference type="SAM" id="SignalP"/>
    </source>
</evidence>
<organism evidence="2 3">
    <name type="scientific">Cylindrotheca closterium</name>
    <dbReference type="NCBI Taxonomy" id="2856"/>
    <lineage>
        <taxon>Eukaryota</taxon>
        <taxon>Sar</taxon>
        <taxon>Stramenopiles</taxon>
        <taxon>Ochrophyta</taxon>
        <taxon>Bacillariophyta</taxon>
        <taxon>Bacillariophyceae</taxon>
        <taxon>Bacillariophycidae</taxon>
        <taxon>Bacillariales</taxon>
        <taxon>Bacillariaceae</taxon>
        <taxon>Cylindrotheca</taxon>
    </lineage>
</organism>
<comment type="caution">
    <text evidence="2">The sequence shown here is derived from an EMBL/GenBank/DDBJ whole genome shotgun (WGS) entry which is preliminary data.</text>
</comment>